<reference evidence="2 3" key="1">
    <citation type="journal article" date="2012" name="BMC Genomics">
        <title>Comparative genomics of bacteria in the genus Providencia isolated from wild Drosophila melanogaster.</title>
        <authorList>
            <person name="Galac M.R."/>
            <person name="Lazzaro B.P."/>
        </authorList>
    </citation>
    <scope>NUCLEOTIDE SEQUENCE [LARGE SCALE GENOMIC DNA]</scope>
    <source>
        <strain evidence="2 3">DSM 19967</strain>
    </source>
</reference>
<organism evidence="2 3">
    <name type="scientific">Providencia sneebia DSM 19967</name>
    <dbReference type="NCBI Taxonomy" id="1141660"/>
    <lineage>
        <taxon>Bacteria</taxon>
        <taxon>Pseudomonadati</taxon>
        <taxon>Pseudomonadota</taxon>
        <taxon>Gammaproteobacteria</taxon>
        <taxon>Enterobacterales</taxon>
        <taxon>Morganellaceae</taxon>
        <taxon>Providencia</taxon>
    </lineage>
</organism>
<proteinExistence type="predicted"/>
<dbReference type="PATRIC" id="fig|1141660.3.peg.405"/>
<protein>
    <recommendedName>
        <fullName evidence="1">Knr4/Smi1-like domain-containing protein</fullName>
    </recommendedName>
</protein>
<sequence length="168" mass="19419">MDEKQFIKLLTEFSNELKLSGFAVFGCNDEQIRLLEAKHGNLPQFYKIFLKFIGIDAGDFQTGTTISYIDLNNINRKTLERMHKNNIIPAGNIFTFSMYQNHTSLFFSDHYQDDPDVYCYDNAHKTTKTGKTFSQYLAAEFNKYRNANAFLYSYIAKIAPPSTTAFVR</sequence>
<evidence type="ECO:0000313" key="3">
    <source>
        <dbReference type="Proteomes" id="UP000010290"/>
    </source>
</evidence>
<dbReference type="Pfam" id="PF09346">
    <property type="entry name" value="SMI1_KNR4"/>
    <property type="match status" value="1"/>
</dbReference>
<keyword evidence="3" id="KW-1185">Reference proteome</keyword>
<dbReference type="AlphaFoldDB" id="K8WXB2"/>
<dbReference type="Proteomes" id="UP000010290">
    <property type="component" value="Chromosome"/>
</dbReference>
<dbReference type="RefSeq" id="WP_008914293.1">
    <property type="nucleotide sequence ID" value="NZ_CM001773.1"/>
</dbReference>
<dbReference type="SUPFAM" id="SSF160631">
    <property type="entry name" value="SMI1/KNR4-like"/>
    <property type="match status" value="1"/>
</dbReference>
<evidence type="ECO:0000313" key="2">
    <source>
        <dbReference type="EMBL" id="EKT60835.1"/>
    </source>
</evidence>
<feature type="domain" description="Knr4/Smi1-like" evidence="1">
    <location>
        <begin position="26"/>
        <end position="138"/>
    </location>
</feature>
<name>K8WXB2_9GAMM</name>
<dbReference type="HOGENOM" id="CLU_135028_1_0_6"/>
<accession>K8WXB2</accession>
<dbReference type="InterPro" id="IPR018958">
    <property type="entry name" value="Knr4/Smi1-like_dom"/>
</dbReference>
<comment type="caution">
    <text evidence="2">The sequence shown here is derived from an EMBL/GenBank/DDBJ whole genome shotgun (WGS) entry which is preliminary data.</text>
</comment>
<dbReference type="EMBL" id="AKKN01000003">
    <property type="protein sequence ID" value="EKT60835.1"/>
    <property type="molecule type" value="Genomic_DNA"/>
</dbReference>
<dbReference type="OrthoDB" id="6455738at2"/>
<dbReference type="InterPro" id="IPR037883">
    <property type="entry name" value="Knr4/Smi1-like_sf"/>
</dbReference>
<gene>
    <name evidence="2" type="ORF">OO7_02021</name>
</gene>
<evidence type="ECO:0000259" key="1">
    <source>
        <dbReference type="Pfam" id="PF09346"/>
    </source>
</evidence>